<proteinExistence type="predicted"/>
<reference evidence="2" key="1">
    <citation type="journal article" date="2019" name="Int. J. Syst. Evol. Microbiol.">
        <title>The Global Catalogue of Microorganisms (GCM) 10K type strain sequencing project: providing services to taxonomists for standard genome sequencing and annotation.</title>
        <authorList>
            <consortium name="The Broad Institute Genomics Platform"/>
            <consortium name="The Broad Institute Genome Sequencing Center for Infectious Disease"/>
            <person name="Wu L."/>
            <person name="Ma J."/>
        </authorList>
    </citation>
    <scope>NUCLEOTIDE SEQUENCE [LARGE SCALE GENOMIC DNA]</scope>
    <source>
        <strain evidence="2">JCM 16704</strain>
    </source>
</reference>
<evidence type="ECO:0008006" key="3">
    <source>
        <dbReference type="Google" id="ProtNLM"/>
    </source>
</evidence>
<name>A0ABP7YXN5_9SPHI</name>
<dbReference type="InterPro" id="IPR029058">
    <property type="entry name" value="AB_hydrolase_fold"/>
</dbReference>
<dbReference type="Pfam" id="PF00756">
    <property type="entry name" value="Esterase"/>
    <property type="match status" value="1"/>
</dbReference>
<comment type="caution">
    <text evidence="1">The sequence shown here is derived from an EMBL/GenBank/DDBJ whole genome shotgun (WGS) entry which is preliminary data.</text>
</comment>
<dbReference type="PANTHER" id="PTHR48098:SF6">
    <property type="entry name" value="FERRI-BACILLIBACTIN ESTERASE BESA"/>
    <property type="match status" value="1"/>
</dbReference>
<accession>A0ABP7YXN5</accession>
<keyword evidence="2" id="KW-1185">Reference proteome</keyword>
<dbReference type="RefSeq" id="WP_344674939.1">
    <property type="nucleotide sequence ID" value="NZ_BAAAZI010000010.1"/>
</dbReference>
<dbReference type="SUPFAM" id="SSF53474">
    <property type="entry name" value="alpha/beta-Hydrolases"/>
    <property type="match status" value="1"/>
</dbReference>
<gene>
    <name evidence="1" type="ORF">GCM10022216_23670</name>
</gene>
<dbReference type="InterPro" id="IPR000801">
    <property type="entry name" value="Esterase-like"/>
</dbReference>
<dbReference type="Proteomes" id="UP001500101">
    <property type="component" value="Unassembled WGS sequence"/>
</dbReference>
<dbReference type="InterPro" id="IPR050583">
    <property type="entry name" value="Mycobacterial_A85_antigen"/>
</dbReference>
<organism evidence="1 2">
    <name type="scientific">Sphingobacterium kyonggiense</name>
    <dbReference type="NCBI Taxonomy" id="714075"/>
    <lineage>
        <taxon>Bacteria</taxon>
        <taxon>Pseudomonadati</taxon>
        <taxon>Bacteroidota</taxon>
        <taxon>Sphingobacteriia</taxon>
        <taxon>Sphingobacteriales</taxon>
        <taxon>Sphingobacteriaceae</taxon>
        <taxon>Sphingobacterium</taxon>
    </lineage>
</organism>
<sequence length="373" mass="43107">MYQIQINILNNSDRYIGEPLYLAGTFNNWDPEHLHVGQIPAQGEWISYTLFGIPEGELDLKLSRGSFSTLRASKEGSLLDAASFEVTQDLIIDLEIDAWRDDFLASTASPQVQVLDKHFYFPELAVYRRVWIYLPKGYAESQAEYPVLYMHDGQHLFDEATSVGRAGPVEWRVDETIDKADLASIVVAIDHAQDYDRREQEYMIHPTAEIIDPRGQAYLEDIVNTLKPYVDKHYRTSKDPQLTAMVGSSLGGLMATYAGLLYPETFGTIGSFSPSIWLDNEPLYALTDLQYSMRKDDYKNQEIYFYIGEKENRVTSSLQMFQDLKDYIQHITSIYSGEITFHTHPSGKHSAHYWQYAFKEFYGYWQERHFSKQ</sequence>
<evidence type="ECO:0000313" key="1">
    <source>
        <dbReference type="EMBL" id="GAA4142570.1"/>
    </source>
</evidence>
<dbReference type="Gene3D" id="3.40.50.1820">
    <property type="entry name" value="alpha/beta hydrolase"/>
    <property type="match status" value="1"/>
</dbReference>
<dbReference type="EMBL" id="BAAAZI010000010">
    <property type="protein sequence ID" value="GAA4142570.1"/>
    <property type="molecule type" value="Genomic_DNA"/>
</dbReference>
<evidence type="ECO:0000313" key="2">
    <source>
        <dbReference type="Proteomes" id="UP001500101"/>
    </source>
</evidence>
<protein>
    <recommendedName>
        <fullName evidence="3">Alpha/beta superfamily hydrolase</fullName>
    </recommendedName>
</protein>
<dbReference type="PANTHER" id="PTHR48098">
    <property type="entry name" value="ENTEROCHELIN ESTERASE-RELATED"/>
    <property type="match status" value="1"/>
</dbReference>